<evidence type="ECO:0000313" key="2">
    <source>
        <dbReference type="EMBL" id="KKS42922.1"/>
    </source>
</evidence>
<feature type="transmembrane region" description="Helical" evidence="1">
    <location>
        <begin position="169"/>
        <end position="189"/>
    </location>
</feature>
<keyword evidence="1" id="KW-1133">Transmembrane helix</keyword>
<organism evidence="2 3">
    <name type="scientific">Candidatus Collierbacteria bacterium GW2011_GWA2_42_17</name>
    <dbReference type="NCBI Taxonomy" id="1618378"/>
    <lineage>
        <taxon>Bacteria</taxon>
        <taxon>Candidatus Collieribacteriota</taxon>
    </lineage>
</organism>
<name>A0A0G0Z2C4_9BACT</name>
<proteinExistence type="predicted"/>
<keyword evidence="1" id="KW-0812">Transmembrane</keyword>
<keyword evidence="1" id="KW-0472">Membrane</keyword>
<protein>
    <submittedName>
        <fullName evidence="2">Uncharacterized protein</fullName>
    </submittedName>
</protein>
<feature type="transmembrane region" description="Helical" evidence="1">
    <location>
        <begin position="66"/>
        <end position="87"/>
    </location>
</feature>
<accession>A0A0G0Z2C4</accession>
<feature type="transmembrane region" description="Helical" evidence="1">
    <location>
        <begin position="107"/>
        <end position="125"/>
    </location>
</feature>
<feature type="transmembrane region" description="Helical" evidence="1">
    <location>
        <begin position="137"/>
        <end position="157"/>
    </location>
</feature>
<comment type="caution">
    <text evidence="2">The sequence shown here is derived from an EMBL/GenBank/DDBJ whole genome shotgun (WGS) entry which is preliminary data.</text>
</comment>
<dbReference type="AlphaFoldDB" id="A0A0G0Z2C4"/>
<reference evidence="2 3" key="1">
    <citation type="journal article" date="2015" name="Nature">
        <title>rRNA introns, odd ribosomes, and small enigmatic genomes across a large radiation of phyla.</title>
        <authorList>
            <person name="Brown C.T."/>
            <person name="Hug L.A."/>
            <person name="Thomas B.C."/>
            <person name="Sharon I."/>
            <person name="Castelle C.J."/>
            <person name="Singh A."/>
            <person name="Wilkins M.J."/>
            <person name="Williams K.H."/>
            <person name="Banfield J.F."/>
        </authorList>
    </citation>
    <scope>NUCLEOTIDE SEQUENCE [LARGE SCALE GENOMIC DNA]</scope>
</reference>
<dbReference type="Proteomes" id="UP000033854">
    <property type="component" value="Unassembled WGS sequence"/>
</dbReference>
<feature type="transmembrane region" description="Helical" evidence="1">
    <location>
        <begin position="24"/>
        <end position="45"/>
    </location>
</feature>
<evidence type="ECO:0000313" key="3">
    <source>
        <dbReference type="Proteomes" id="UP000033854"/>
    </source>
</evidence>
<sequence>MIFSYLQSMVRLPRSDTSFFPDGFLVNIILLSMMFSYGGIAIHAVTKMFSGYLKDKNSELAQINKFFHLNFSHNLIYSGIVISSLGITLLEINHVPNDGMTNLGWGIFRGIILGLSFAIFIYYYTRASSNIYRGRWSDLKLFFGVAWIGFSLLLYIIQKFDIGFTEYQLLLPMLLSFSIVAGLSLILVIKKLKNGGLRLDFKKKFGKILKLD</sequence>
<gene>
    <name evidence="2" type="ORF">UV06_C0004G0057</name>
</gene>
<evidence type="ECO:0000256" key="1">
    <source>
        <dbReference type="SAM" id="Phobius"/>
    </source>
</evidence>
<dbReference type="EMBL" id="LCDA01000004">
    <property type="protein sequence ID" value="KKS42922.1"/>
    <property type="molecule type" value="Genomic_DNA"/>
</dbReference>